<feature type="non-terminal residue" evidence="3">
    <location>
        <position position="1"/>
    </location>
</feature>
<dbReference type="Proteomes" id="UP001365781">
    <property type="component" value="Unassembled WGS sequence"/>
</dbReference>
<reference evidence="3 4" key="1">
    <citation type="submission" date="2024-03" db="EMBL/GenBank/DDBJ databases">
        <title>First Report of Pectobacterium brasiliscabiei causing potato scab in china.</title>
        <authorList>
            <person name="Handique U."/>
        </authorList>
    </citation>
    <scope>NUCLEOTIDE SEQUENCE [LARGE SCALE GENOMIC DNA]</scope>
    <source>
        <strain evidence="3 4">ZRIMU1503</strain>
    </source>
</reference>
<name>A0ABU8GV27_9ACTN</name>
<keyword evidence="4" id="KW-1185">Reference proteome</keyword>
<evidence type="ECO:0000313" key="4">
    <source>
        <dbReference type="Proteomes" id="UP001365781"/>
    </source>
</evidence>
<feature type="region of interest" description="Disordered" evidence="1">
    <location>
        <begin position="65"/>
        <end position="89"/>
    </location>
</feature>
<dbReference type="Gene3D" id="1.10.287.950">
    <property type="entry name" value="Methyl-accepting chemotaxis protein"/>
    <property type="match status" value="1"/>
</dbReference>
<dbReference type="SUPFAM" id="SSF58104">
    <property type="entry name" value="Methyl-accepting chemotaxis protein (MCP) signaling domain"/>
    <property type="match status" value="1"/>
</dbReference>
<gene>
    <name evidence="3" type="ORF">WB403_49045</name>
</gene>
<dbReference type="EMBL" id="JBBAYM010000150">
    <property type="protein sequence ID" value="MEI5617055.1"/>
    <property type="molecule type" value="Genomic_DNA"/>
</dbReference>
<feature type="domain" description="PARP alpha-helical" evidence="2">
    <location>
        <begin position="10"/>
        <end position="89"/>
    </location>
</feature>
<comment type="caution">
    <text evidence="3">The sequence shown here is derived from an EMBL/GenBank/DDBJ whole genome shotgun (WGS) entry which is preliminary data.</text>
</comment>
<evidence type="ECO:0000313" key="3">
    <source>
        <dbReference type="EMBL" id="MEI5617055.1"/>
    </source>
</evidence>
<organism evidence="3 4">
    <name type="scientific">Streptomyces brasiliscabiei</name>
    <dbReference type="NCBI Taxonomy" id="2736302"/>
    <lineage>
        <taxon>Bacteria</taxon>
        <taxon>Bacillati</taxon>
        <taxon>Actinomycetota</taxon>
        <taxon>Actinomycetes</taxon>
        <taxon>Kitasatosporales</taxon>
        <taxon>Streptomycetaceae</taxon>
        <taxon>Streptomyces</taxon>
    </lineage>
</organism>
<accession>A0ABU8GV27</accession>
<sequence>ETLHASHQLDESLRQIISDMSTIQANSERIASAIEEQGIVMNQVSGSIAELNTISENNMHSAQEVLSEVDSVSQQARQMDEAVSEFQTR</sequence>
<evidence type="ECO:0000256" key="1">
    <source>
        <dbReference type="SAM" id="MobiDB-lite"/>
    </source>
</evidence>
<evidence type="ECO:0000259" key="2">
    <source>
        <dbReference type="PROSITE" id="PS51060"/>
    </source>
</evidence>
<dbReference type="InterPro" id="IPR004102">
    <property type="entry name" value="Poly(ADP-ribose)pol_reg_dom"/>
</dbReference>
<protein>
    <recommendedName>
        <fullName evidence="2">PARP alpha-helical domain-containing protein</fullName>
    </recommendedName>
</protein>
<dbReference type="PROSITE" id="PS51060">
    <property type="entry name" value="PARP_ALPHA_HD"/>
    <property type="match status" value="1"/>
</dbReference>
<proteinExistence type="predicted"/>